<feature type="region of interest" description="Disordered" evidence="1">
    <location>
        <begin position="215"/>
        <end position="256"/>
    </location>
</feature>
<evidence type="ECO:0000313" key="2">
    <source>
        <dbReference type="EMBL" id="CAD7085797.1"/>
    </source>
</evidence>
<protein>
    <submittedName>
        <fullName evidence="2">Uncharacterized protein</fullName>
    </submittedName>
</protein>
<dbReference type="InParanoid" id="A0A7R8URQ6"/>
<sequence length="316" mass="35787">MGSGLSKNVKRGSEKWMPPTLDTVALDSEMEVDLEDVNNEDHLEPRSPHICRTPIHEIVKTKFPMTKNQNLTEVWDLSEKECPTSDCVREKFLKRFQPNLLDPRSPSHFINRTPLVFDEETNMPIYVDVDNGEVINKASDSLIGVYEKPFANEDLTPETPKATEDAKKCDPRSPSVGVERTPLVFIDDVSENEILETVKDKVHKIELQNKPLERIKNPRRQAQRTPRNRGIYEDKCDQPVNSTPKRGIDGNTPKRTPLSCVANKSHLRSKSVENSAKSAVGKVQVSSYDDYNLKGRHNSCVSGESPRFGNVRRLNV</sequence>
<feature type="region of interest" description="Disordered" evidence="1">
    <location>
        <begin position="154"/>
        <end position="175"/>
    </location>
</feature>
<name>A0A7R8URQ6_HERIL</name>
<dbReference type="Proteomes" id="UP000594454">
    <property type="component" value="Chromosome 3"/>
</dbReference>
<dbReference type="FunCoup" id="A0A7R8URQ6">
    <property type="interactions" value="9"/>
</dbReference>
<organism evidence="2 3">
    <name type="scientific">Hermetia illucens</name>
    <name type="common">Black soldier fly</name>
    <dbReference type="NCBI Taxonomy" id="343691"/>
    <lineage>
        <taxon>Eukaryota</taxon>
        <taxon>Metazoa</taxon>
        <taxon>Ecdysozoa</taxon>
        <taxon>Arthropoda</taxon>
        <taxon>Hexapoda</taxon>
        <taxon>Insecta</taxon>
        <taxon>Pterygota</taxon>
        <taxon>Neoptera</taxon>
        <taxon>Endopterygota</taxon>
        <taxon>Diptera</taxon>
        <taxon>Brachycera</taxon>
        <taxon>Stratiomyomorpha</taxon>
        <taxon>Stratiomyidae</taxon>
        <taxon>Hermetiinae</taxon>
        <taxon>Hermetia</taxon>
    </lineage>
</organism>
<gene>
    <name evidence="2" type="ORF">HERILL_LOCUS8617</name>
</gene>
<feature type="compositionally biased region" description="Basic and acidic residues" evidence="1">
    <location>
        <begin position="161"/>
        <end position="171"/>
    </location>
</feature>
<proteinExistence type="predicted"/>
<accession>A0A7R8URQ6</accession>
<dbReference type="AlphaFoldDB" id="A0A7R8URQ6"/>
<evidence type="ECO:0000313" key="3">
    <source>
        <dbReference type="Proteomes" id="UP000594454"/>
    </source>
</evidence>
<dbReference type="OMA" id="CVKNKPH"/>
<evidence type="ECO:0000256" key="1">
    <source>
        <dbReference type="SAM" id="MobiDB-lite"/>
    </source>
</evidence>
<dbReference type="OrthoDB" id="6337960at2759"/>
<dbReference type="EMBL" id="LR899011">
    <property type="protein sequence ID" value="CAD7085797.1"/>
    <property type="molecule type" value="Genomic_DNA"/>
</dbReference>
<reference evidence="2 3" key="1">
    <citation type="submission" date="2020-11" db="EMBL/GenBank/DDBJ databases">
        <authorList>
            <person name="Wallbank WR R."/>
            <person name="Pardo Diaz C."/>
            <person name="Kozak K."/>
            <person name="Martin S."/>
            <person name="Jiggins C."/>
            <person name="Moest M."/>
            <person name="Warren A I."/>
            <person name="Generalovic N T."/>
            <person name="Byers J.R.P. K."/>
            <person name="Montejo-Kovacevich G."/>
            <person name="Yen C E."/>
        </authorList>
    </citation>
    <scope>NUCLEOTIDE SEQUENCE [LARGE SCALE GENOMIC DNA]</scope>
</reference>
<keyword evidence="3" id="KW-1185">Reference proteome</keyword>